<proteinExistence type="predicted"/>
<dbReference type="AlphaFoldDB" id="A0A2S0VLF5"/>
<feature type="signal peptide" evidence="1">
    <location>
        <begin position="1"/>
        <end position="23"/>
    </location>
</feature>
<reference evidence="2 3" key="1">
    <citation type="submission" date="2018-01" db="EMBL/GenBank/DDBJ databases">
        <title>Genome sequence of a Cantenovulum-like bacteria.</title>
        <authorList>
            <person name="Tan W.R."/>
            <person name="Lau N.-S."/>
            <person name="Go F."/>
            <person name="Amirul A.-A.A."/>
        </authorList>
    </citation>
    <scope>NUCLEOTIDE SEQUENCE [LARGE SCALE GENOMIC DNA]</scope>
    <source>
        <strain evidence="2 3">CCB-QB4</strain>
    </source>
</reference>
<dbReference type="KEGG" id="cate:C2869_00640"/>
<organism evidence="2 3">
    <name type="scientific">Saccharobesus litoralis</name>
    <dbReference type="NCBI Taxonomy" id="2172099"/>
    <lineage>
        <taxon>Bacteria</taxon>
        <taxon>Pseudomonadati</taxon>
        <taxon>Pseudomonadota</taxon>
        <taxon>Gammaproteobacteria</taxon>
        <taxon>Alteromonadales</taxon>
        <taxon>Alteromonadaceae</taxon>
        <taxon>Saccharobesus</taxon>
    </lineage>
</organism>
<keyword evidence="3" id="KW-1185">Reference proteome</keyword>
<dbReference type="Proteomes" id="UP000244441">
    <property type="component" value="Chromosome"/>
</dbReference>
<name>A0A2S0VLF5_9ALTE</name>
<gene>
    <name evidence="2" type="ORF">C2869_00640</name>
</gene>
<evidence type="ECO:0000313" key="2">
    <source>
        <dbReference type="EMBL" id="AWB65038.1"/>
    </source>
</evidence>
<evidence type="ECO:0000256" key="1">
    <source>
        <dbReference type="SAM" id="SignalP"/>
    </source>
</evidence>
<sequence length="105" mass="11753">MKKLPITTLLLAVIALTVFKLNAQESNLDSEQSVTNEAPYKTVSSIVEKCLEKVGNSDDDLSGENGQLTFEDTIVECTNSQLKQQKFLLFDTFGDIVSFIQQYRD</sequence>
<evidence type="ECO:0008006" key="4">
    <source>
        <dbReference type="Google" id="ProtNLM"/>
    </source>
</evidence>
<accession>A0A2S0VLF5</accession>
<feature type="chain" id="PRO_5015415952" description="Secreted protein" evidence="1">
    <location>
        <begin position="24"/>
        <end position="105"/>
    </location>
</feature>
<evidence type="ECO:0000313" key="3">
    <source>
        <dbReference type="Proteomes" id="UP000244441"/>
    </source>
</evidence>
<dbReference type="RefSeq" id="WP_108601117.1">
    <property type="nucleotide sequence ID" value="NZ_CP026604.1"/>
</dbReference>
<protein>
    <recommendedName>
        <fullName evidence="4">Secreted protein</fullName>
    </recommendedName>
</protein>
<keyword evidence="1" id="KW-0732">Signal</keyword>
<dbReference type="EMBL" id="CP026604">
    <property type="protein sequence ID" value="AWB65038.1"/>
    <property type="molecule type" value="Genomic_DNA"/>
</dbReference>